<dbReference type="AlphaFoldDB" id="A0A843WE00"/>
<keyword evidence="2" id="KW-1185">Reference proteome</keyword>
<reference evidence="1" key="1">
    <citation type="submission" date="2017-07" db="EMBL/GenBank/DDBJ databases">
        <title>Taro Niue Genome Assembly and Annotation.</title>
        <authorList>
            <person name="Atibalentja N."/>
            <person name="Keating K."/>
            <person name="Fields C.J."/>
        </authorList>
    </citation>
    <scope>NUCLEOTIDE SEQUENCE</scope>
    <source>
        <strain evidence="1">Niue_2</strain>
        <tissue evidence="1">Leaf</tissue>
    </source>
</reference>
<comment type="caution">
    <text evidence="1">The sequence shown here is derived from an EMBL/GenBank/DDBJ whole genome shotgun (WGS) entry which is preliminary data.</text>
</comment>
<protein>
    <submittedName>
        <fullName evidence="1">Uncharacterized protein</fullName>
    </submittedName>
</protein>
<proteinExistence type="predicted"/>
<dbReference type="Proteomes" id="UP000652761">
    <property type="component" value="Unassembled WGS sequence"/>
</dbReference>
<dbReference type="EMBL" id="NMUH01003110">
    <property type="protein sequence ID" value="MQM03871.1"/>
    <property type="molecule type" value="Genomic_DNA"/>
</dbReference>
<name>A0A843WE00_COLES</name>
<evidence type="ECO:0000313" key="2">
    <source>
        <dbReference type="Proteomes" id="UP000652761"/>
    </source>
</evidence>
<accession>A0A843WE00</accession>
<evidence type="ECO:0000313" key="1">
    <source>
        <dbReference type="EMBL" id="MQM03871.1"/>
    </source>
</evidence>
<gene>
    <name evidence="1" type="ORF">Taro_036659</name>
</gene>
<sequence>MSFTTCWGRVEKLLATGEQRTEHTKPFFFPIASASGLHKPSTWSRPKSKKTDGYRKAFDCNSWSHQSNQVEVYMKHSTVLVGDISRIK</sequence>
<organism evidence="1 2">
    <name type="scientific">Colocasia esculenta</name>
    <name type="common">Wild taro</name>
    <name type="synonym">Arum esculentum</name>
    <dbReference type="NCBI Taxonomy" id="4460"/>
    <lineage>
        <taxon>Eukaryota</taxon>
        <taxon>Viridiplantae</taxon>
        <taxon>Streptophyta</taxon>
        <taxon>Embryophyta</taxon>
        <taxon>Tracheophyta</taxon>
        <taxon>Spermatophyta</taxon>
        <taxon>Magnoliopsida</taxon>
        <taxon>Liliopsida</taxon>
        <taxon>Araceae</taxon>
        <taxon>Aroideae</taxon>
        <taxon>Colocasieae</taxon>
        <taxon>Colocasia</taxon>
    </lineage>
</organism>